<dbReference type="GO" id="GO:0005524">
    <property type="term" value="F:ATP binding"/>
    <property type="evidence" value="ECO:0007669"/>
    <property type="project" value="UniProtKB-KW"/>
</dbReference>
<proteinExistence type="predicted"/>
<keyword evidence="2" id="KW-0963">Cytoplasm</keyword>
<comment type="caution">
    <text evidence="14">The sequence shown here is derived from an EMBL/GenBank/DDBJ whole genome shotgun (WGS) entry which is preliminary data.</text>
</comment>
<evidence type="ECO:0000259" key="13">
    <source>
        <dbReference type="PROSITE" id="PS50110"/>
    </source>
</evidence>
<dbReference type="PROSITE" id="PS50110">
    <property type="entry name" value="RESPONSE_REGULATORY"/>
    <property type="match status" value="1"/>
</dbReference>
<dbReference type="InterPro" id="IPR002197">
    <property type="entry name" value="HTH_Fis"/>
</dbReference>
<dbReference type="SUPFAM" id="SSF52172">
    <property type="entry name" value="CheY-like"/>
    <property type="match status" value="1"/>
</dbReference>
<dbReference type="FunFam" id="1.10.8.60:FF:000014">
    <property type="entry name" value="DNA-binding transcriptional regulator NtrC"/>
    <property type="match status" value="1"/>
</dbReference>
<dbReference type="Pfam" id="PF00158">
    <property type="entry name" value="Sigma54_activat"/>
    <property type="match status" value="1"/>
</dbReference>
<evidence type="ECO:0000256" key="5">
    <source>
        <dbReference type="ARBA" id="ARBA00022840"/>
    </source>
</evidence>
<evidence type="ECO:0000256" key="1">
    <source>
        <dbReference type="ARBA" id="ARBA00004496"/>
    </source>
</evidence>
<dbReference type="SMART" id="SM00448">
    <property type="entry name" value="REC"/>
    <property type="match status" value="1"/>
</dbReference>
<dbReference type="PROSITE" id="PS00676">
    <property type="entry name" value="SIGMA54_INTERACT_2"/>
    <property type="match status" value="1"/>
</dbReference>
<dbReference type="SUPFAM" id="SSF52540">
    <property type="entry name" value="P-loop containing nucleoside triphosphate hydrolases"/>
    <property type="match status" value="1"/>
</dbReference>
<dbReference type="SUPFAM" id="SSF46689">
    <property type="entry name" value="Homeodomain-like"/>
    <property type="match status" value="1"/>
</dbReference>
<dbReference type="Gene3D" id="1.10.10.60">
    <property type="entry name" value="Homeodomain-like"/>
    <property type="match status" value="1"/>
</dbReference>
<dbReference type="GO" id="GO:0005737">
    <property type="term" value="C:cytoplasm"/>
    <property type="evidence" value="ECO:0007669"/>
    <property type="project" value="UniProtKB-SubCell"/>
</dbReference>
<keyword evidence="5" id="KW-0067">ATP-binding</keyword>
<dbReference type="Gene3D" id="3.40.50.2300">
    <property type="match status" value="1"/>
</dbReference>
<dbReference type="PROSITE" id="PS50045">
    <property type="entry name" value="SIGMA54_INTERACT_4"/>
    <property type="match status" value="1"/>
</dbReference>
<dbReference type="InterPro" id="IPR009057">
    <property type="entry name" value="Homeodomain-like_sf"/>
</dbReference>
<dbReference type="GO" id="GO:0000160">
    <property type="term" value="P:phosphorelay signal transduction system"/>
    <property type="evidence" value="ECO:0007669"/>
    <property type="project" value="UniProtKB-KW"/>
</dbReference>
<evidence type="ECO:0000256" key="2">
    <source>
        <dbReference type="ARBA" id="ARBA00022490"/>
    </source>
</evidence>
<feature type="modified residue" description="4-aspartylphosphate" evidence="11">
    <location>
        <position position="55"/>
    </location>
</feature>
<evidence type="ECO:0000256" key="10">
    <source>
        <dbReference type="ARBA" id="ARBA00023163"/>
    </source>
</evidence>
<sequence>MSESAHILVIDDEKNYLLVLQTLLEDEGYTVTAINDPETALAFLQESEVDVVVTDMKMPGVSGMEILRQVKKQLPHIPVLIMTAFGSIESAVETMKYGAFDYITKPFSNDELLLSIHNAVELAKAHRQYRLLQEAMQERFGVHTLVGRSRNIVQVRQMVERAAPGRTTVLISGETGTGKEMAARAIHLASPRKEKPFVAVDCTSLSADALDRELFGSETPSSAGSPAIRRGRIEQADGGTLFLDELAALSPDLQVKLLRVLQDRKFERVGGSASIDVDVRFVMATTEDLQQKVAEGAFREDLYYRVNVVQMHMQPLRERREDIPLLVAHFVDKIRQDNNMTEQKSFSTQALNYLTGYDWPGNIRQLENIVENCVVLVPGSVIGEEDLPAEIRDEESQFKSAVDLLPVQLDLADTLKKIEAAIIRRALVRADLVQVKAAELLNISKSLLQYKLKKYGITGH</sequence>
<dbReference type="InterPro" id="IPR003593">
    <property type="entry name" value="AAA+_ATPase"/>
</dbReference>
<dbReference type="PANTHER" id="PTHR32071">
    <property type="entry name" value="TRANSCRIPTIONAL REGULATORY PROTEIN"/>
    <property type="match status" value="1"/>
</dbReference>
<dbReference type="SMART" id="SM00382">
    <property type="entry name" value="AAA"/>
    <property type="match status" value="1"/>
</dbReference>
<evidence type="ECO:0000256" key="7">
    <source>
        <dbReference type="ARBA" id="ARBA00023015"/>
    </source>
</evidence>
<evidence type="ECO:0000256" key="3">
    <source>
        <dbReference type="ARBA" id="ARBA00022553"/>
    </source>
</evidence>
<dbReference type="PRINTS" id="PR01590">
    <property type="entry name" value="HTHFIS"/>
</dbReference>
<dbReference type="PROSITE" id="PS00688">
    <property type="entry name" value="SIGMA54_INTERACT_3"/>
    <property type="match status" value="1"/>
</dbReference>
<dbReference type="FunFam" id="3.40.50.300:FF:000006">
    <property type="entry name" value="DNA-binding transcriptional regulator NtrC"/>
    <property type="match status" value="1"/>
</dbReference>
<reference evidence="14" key="1">
    <citation type="journal article" date="2021" name="PeerJ">
        <title>Extensive microbial diversity within the chicken gut microbiome revealed by metagenomics and culture.</title>
        <authorList>
            <person name="Gilroy R."/>
            <person name="Ravi A."/>
            <person name="Getino M."/>
            <person name="Pursley I."/>
            <person name="Horton D.L."/>
            <person name="Alikhan N.F."/>
            <person name="Baker D."/>
            <person name="Gharbi K."/>
            <person name="Hall N."/>
            <person name="Watson M."/>
            <person name="Adriaenssens E.M."/>
            <person name="Foster-Nyarko E."/>
            <person name="Jarju S."/>
            <person name="Secka A."/>
            <person name="Antonio M."/>
            <person name="Oren A."/>
            <person name="Chaudhuri R.R."/>
            <person name="La Ragione R."/>
            <person name="Hildebrand F."/>
            <person name="Pallen M.J."/>
        </authorList>
    </citation>
    <scope>NUCLEOTIDE SEQUENCE</scope>
    <source>
        <strain evidence="14">ChiHecec2B26-446</strain>
    </source>
</reference>
<dbReference type="Pfam" id="PF25601">
    <property type="entry name" value="AAA_lid_14"/>
    <property type="match status" value="1"/>
</dbReference>
<name>A0A9D1TPG6_9BACT</name>
<dbReference type="GO" id="GO:0043565">
    <property type="term" value="F:sequence-specific DNA binding"/>
    <property type="evidence" value="ECO:0007669"/>
    <property type="project" value="InterPro"/>
</dbReference>
<evidence type="ECO:0000259" key="12">
    <source>
        <dbReference type="PROSITE" id="PS50045"/>
    </source>
</evidence>
<evidence type="ECO:0000256" key="8">
    <source>
        <dbReference type="ARBA" id="ARBA00023125"/>
    </source>
</evidence>
<feature type="domain" description="Response regulatory" evidence="13">
    <location>
        <begin position="6"/>
        <end position="120"/>
    </location>
</feature>
<dbReference type="AlphaFoldDB" id="A0A9D1TPG6"/>
<keyword evidence="4" id="KW-0547">Nucleotide-binding</keyword>
<dbReference type="Gene3D" id="1.10.8.60">
    <property type="match status" value="1"/>
</dbReference>
<evidence type="ECO:0000313" key="15">
    <source>
        <dbReference type="Proteomes" id="UP000886752"/>
    </source>
</evidence>
<accession>A0A9D1TPG6</accession>
<dbReference type="EMBL" id="DXHV01000030">
    <property type="protein sequence ID" value="HIW00037.1"/>
    <property type="molecule type" value="Genomic_DNA"/>
</dbReference>
<organism evidence="14 15">
    <name type="scientific">Candidatus Desulfovibrio intestinipullorum</name>
    <dbReference type="NCBI Taxonomy" id="2838536"/>
    <lineage>
        <taxon>Bacteria</taxon>
        <taxon>Pseudomonadati</taxon>
        <taxon>Thermodesulfobacteriota</taxon>
        <taxon>Desulfovibrionia</taxon>
        <taxon>Desulfovibrionales</taxon>
        <taxon>Desulfovibrionaceae</taxon>
        <taxon>Desulfovibrio</taxon>
    </lineage>
</organism>
<evidence type="ECO:0000256" key="6">
    <source>
        <dbReference type="ARBA" id="ARBA00023012"/>
    </source>
</evidence>
<dbReference type="CDD" id="cd00009">
    <property type="entry name" value="AAA"/>
    <property type="match status" value="1"/>
</dbReference>
<evidence type="ECO:0000256" key="11">
    <source>
        <dbReference type="PROSITE-ProRule" id="PRU00169"/>
    </source>
</evidence>
<keyword evidence="10" id="KW-0804">Transcription</keyword>
<keyword evidence="3 11" id="KW-0597">Phosphoprotein</keyword>
<keyword evidence="8" id="KW-0238">DNA-binding</keyword>
<dbReference type="InterPro" id="IPR058031">
    <property type="entry name" value="AAA_lid_NorR"/>
</dbReference>
<dbReference type="InterPro" id="IPR002078">
    <property type="entry name" value="Sigma_54_int"/>
</dbReference>
<dbReference type="InterPro" id="IPR001789">
    <property type="entry name" value="Sig_transdc_resp-reg_receiver"/>
</dbReference>
<dbReference type="Gene3D" id="3.40.50.300">
    <property type="entry name" value="P-loop containing nucleotide triphosphate hydrolases"/>
    <property type="match status" value="1"/>
</dbReference>
<reference evidence="14" key="2">
    <citation type="submission" date="2021-04" db="EMBL/GenBank/DDBJ databases">
        <authorList>
            <person name="Gilroy R."/>
        </authorList>
    </citation>
    <scope>NUCLEOTIDE SEQUENCE</scope>
    <source>
        <strain evidence="14">ChiHecec2B26-446</strain>
    </source>
</reference>
<keyword evidence="9" id="KW-0010">Activator</keyword>
<dbReference type="Proteomes" id="UP000886752">
    <property type="component" value="Unassembled WGS sequence"/>
</dbReference>
<dbReference type="InterPro" id="IPR027417">
    <property type="entry name" value="P-loop_NTPase"/>
</dbReference>
<evidence type="ECO:0000313" key="14">
    <source>
        <dbReference type="EMBL" id="HIW00037.1"/>
    </source>
</evidence>
<dbReference type="InterPro" id="IPR025943">
    <property type="entry name" value="Sigma_54_int_dom_ATP-bd_2"/>
</dbReference>
<comment type="subcellular location">
    <subcellularLocation>
        <location evidence="1">Cytoplasm</location>
    </subcellularLocation>
</comment>
<keyword evidence="7" id="KW-0805">Transcription regulation</keyword>
<keyword evidence="6" id="KW-0902">Two-component regulatory system</keyword>
<dbReference type="InterPro" id="IPR011006">
    <property type="entry name" value="CheY-like_superfamily"/>
</dbReference>
<dbReference type="Pfam" id="PF02954">
    <property type="entry name" value="HTH_8"/>
    <property type="match status" value="1"/>
</dbReference>
<protein>
    <submittedName>
        <fullName evidence="14">Sigma-54 dependent transcriptional regulator</fullName>
    </submittedName>
</protein>
<dbReference type="FunFam" id="3.40.50.2300:FF:000018">
    <property type="entry name" value="DNA-binding transcriptional regulator NtrC"/>
    <property type="match status" value="1"/>
</dbReference>
<feature type="domain" description="Sigma-54 factor interaction" evidence="12">
    <location>
        <begin position="145"/>
        <end position="375"/>
    </location>
</feature>
<dbReference type="GO" id="GO:0006355">
    <property type="term" value="P:regulation of DNA-templated transcription"/>
    <property type="evidence" value="ECO:0007669"/>
    <property type="project" value="InterPro"/>
</dbReference>
<dbReference type="InterPro" id="IPR025944">
    <property type="entry name" value="Sigma_54_int_dom_CS"/>
</dbReference>
<evidence type="ECO:0000256" key="4">
    <source>
        <dbReference type="ARBA" id="ARBA00022741"/>
    </source>
</evidence>
<dbReference type="Pfam" id="PF00072">
    <property type="entry name" value="Response_reg"/>
    <property type="match status" value="1"/>
</dbReference>
<evidence type="ECO:0000256" key="9">
    <source>
        <dbReference type="ARBA" id="ARBA00023159"/>
    </source>
</evidence>
<gene>
    <name evidence="14" type="ORF">H9894_02455</name>
</gene>